<sequence>MIALAVVLLILAALIDRGSCSNGNGAAPAGASVPADGSSSAAPGTGPPGAAGPQDPGQAPAPSAKTGARTTPPAAAPAPTPTPAPPATSSGGVPQVVGLDLQKARDAVWYSGYHFIKSHDALGRGRMQILLSNWQVCDQNPGPGKIDKDTTVRLGVVRKDEDCPSVPLPTAKPSAPEGIMPNVVGRSVNVVREALRDEVKVDADDLKSGRAIIVENHWQVCTQDPAPGAALPEDKIRLGAVKFGEKCP</sequence>
<comment type="caution">
    <text evidence="4">The sequence shown here is derived from an EMBL/GenBank/DDBJ whole genome shotgun (WGS) entry which is preliminary data.</text>
</comment>
<feature type="compositionally biased region" description="Low complexity" evidence="1">
    <location>
        <begin position="25"/>
        <end position="44"/>
    </location>
</feature>
<organism evidence="4 5">
    <name type="scientific">Streptodolium elevatio</name>
    <dbReference type="NCBI Taxonomy" id="3157996"/>
    <lineage>
        <taxon>Bacteria</taxon>
        <taxon>Bacillati</taxon>
        <taxon>Actinomycetota</taxon>
        <taxon>Actinomycetes</taxon>
        <taxon>Kitasatosporales</taxon>
        <taxon>Streptomycetaceae</taxon>
        <taxon>Streptodolium</taxon>
    </lineage>
</organism>
<keyword evidence="5" id="KW-1185">Reference proteome</keyword>
<dbReference type="CDD" id="cd06577">
    <property type="entry name" value="PASTA_pknB"/>
    <property type="match status" value="1"/>
</dbReference>
<dbReference type="PROSITE" id="PS51178">
    <property type="entry name" value="PASTA"/>
    <property type="match status" value="1"/>
</dbReference>
<accession>A0ABV3DAL2</accession>
<feature type="signal peptide" evidence="2">
    <location>
        <begin position="1"/>
        <end position="18"/>
    </location>
</feature>
<evidence type="ECO:0000313" key="5">
    <source>
        <dbReference type="Proteomes" id="UP001551482"/>
    </source>
</evidence>
<dbReference type="RefSeq" id="WP_358349150.1">
    <property type="nucleotide sequence ID" value="NZ_JBEZFP010000007.1"/>
</dbReference>
<evidence type="ECO:0000256" key="2">
    <source>
        <dbReference type="SAM" id="SignalP"/>
    </source>
</evidence>
<dbReference type="InterPro" id="IPR005543">
    <property type="entry name" value="PASTA_dom"/>
</dbReference>
<feature type="compositionally biased region" description="Pro residues" evidence="1">
    <location>
        <begin position="74"/>
        <end position="86"/>
    </location>
</feature>
<evidence type="ECO:0000256" key="1">
    <source>
        <dbReference type="SAM" id="MobiDB-lite"/>
    </source>
</evidence>
<gene>
    <name evidence="4" type="ORF">AB0C36_04625</name>
</gene>
<dbReference type="EMBL" id="JBEZFP010000007">
    <property type="protein sequence ID" value="MEU8132776.1"/>
    <property type="molecule type" value="Genomic_DNA"/>
</dbReference>
<reference evidence="4 5" key="1">
    <citation type="submission" date="2024-06" db="EMBL/GenBank/DDBJ databases">
        <title>The Natural Products Discovery Center: Release of the First 8490 Sequenced Strains for Exploring Actinobacteria Biosynthetic Diversity.</title>
        <authorList>
            <person name="Kalkreuter E."/>
            <person name="Kautsar S.A."/>
            <person name="Yang D."/>
            <person name="Bader C.D."/>
            <person name="Teijaro C.N."/>
            <person name="Fluegel L."/>
            <person name="Davis C.M."/>
            <person name="Simpson J.R."/>
            <person name="Lauterbach L."/>
            <person name="Steele A.D."/>
            <person name="Gui C."/>
            <person name="Meng S."/>
            <person name="Li G."/>
            <person name="Viehrig K."/>
            <person name="Ye F."/>
            <person name="Su P."/>
            <person name="Kiefer A.F."/>
            <person name="Nichols A."/>
            <person name="Cepeda A.J."/>
            <person name="Yan W."/>
            <person name="Fan B."/>
            <person name="Jiang Y."/>
            <person name="Adhikari A."/>
            <person name="Zheng C.-J."/>
            <person name="Schuster L."/>
            <person name="Cowan T.M."/>
            <person name="Smanski M.J."/>
            <person name="Chevrette M.G."/>
            <person name="De Carvalho L.P.S."/>
            <person name="Shen B."/>
        </authorList>
    </citation>
    <scope>NUCLEOTIDE SEQUENCE [LARGE SCALE GENOMIC DNA]</scope>
    <source>
        <strain evidence="4 5">NPDC048946</strain>
    </source>
</reference>
<dbReference type="Proteomes" id="UP001551482">
    <property type="component" value="Unassembled WGS sequence"/>
</dbReference>
<protein>
    <recommendedName>
        <fullName evidence="3">PASTA domain-containing protein</fullName>
    </recommendedName>
</protein>
<feature type="chain" id="PRO_5045964711" description="PASTA domain-containing protein" evidence="2">
    <location>
        <begin position="19"/>
        <end position="248"/>
    </location>
</feature>
<feature type="domain" description="PASTA" evidence="3">
    <location>
        <begin position="174"/>
        <end position="242"/>
    </location>
</feature>
<evidence type="ECO:0000313" key="4">
    <source>
        <dbReference type="EMBL" id="MEU8132776.1"/>
    </source>
</evidence>
<proteinExistence type="predicted"/>
<name>A0ABV3DAL2_9ACTN</name>
<keyword evidence="2" id="KW-0732">Signal</keyword>
<feature type="compositionally biased region" description="Low complexity" evidence="1">
    <location>
        <begin position="51"/>
        <end position="64"/>
    </location>
</feature>
<feature type="region of interest" description="Disordered" evidence="1">
    <location>
        <begin position="25"/>
        <end position="94"/>
    </location>
</feature>
<evidence type="ECO:0000259" key="3">
    <source>
        <dbReference type="PROSITE" id="PS51178"/>
    </source>
</evidence>